<proteinExistence type="predicted"/>
<keyword evidence="2" id="KW-1185">Reference proteome</keyword>
<accession>A0ABU3QX97</accession>
<dbReference type="Proteomes" id="UP001257914">
    <property type="component" value="Unassembled WGS sequence"/>
</dbReference>
<dbReference type="EMBL" id="JAWCUA010000001">
    <property type="protein sequence ID" value="MDU0111668.1"/>
    <property type="molecule type" value="Genomic_DNA"/>
</dbReference>
<reference evidence="1 2" key="1">
    <citation type="submission" date="2023-10" db="EMBL/GenBank/DDBJ databases">
        <title>Psychrosphaera aquimaarina strain SW33 isolated from seawater.</title>
        <authorList>
            <person name="Bayburt H."/>
            <person name="Kim J.M."/>
            <person name="Choi B.J."/>
            <person name="Jeon C.O."/>
        </authorList>
    </citation>
    <scope>NUCLEOTIDE SEQUENCE [LARGE SCALE GENOMIC DNA]</scope>
    <source>
        <strain evidence="1 2">KCTC 52743</strain>
    </source>
</reference>
<dbReference type="NCBIfam" id="TIGR03358">
    <property type="entry name" value="VI_chp_5"/>
    <property type="match status" value="1"/>
</dbReference>
<dbReference type="Pfam" id="PF05591">
    <property type="entry name" value="T6SS_VipA"/>
    <property type="match status" value="1"/>
</dbReference>
<dbReference type="RefSeq" id="WP_216055686.1">
    <property type="nucleotide sequence ID" value="NZ_JAWCUA010000001.1"/>
</dbReference>
<comment type="caution">
    <text evidence="1">The sequence shown here is derived from an EMBL/GenBank/DDBJ whole genome shotgun (WGS) entry which is preliminary data.</text>
</comment>
<evidence type="ECO:0000313" key="1">
    <source>
        <dbReference type="EMBL" id="MDU0111668.1"/>
    </source>
</evidence>
<organism evidence="1 2">
    <name type="scientific">Psychrosphaera aquimarina</name>
    <dbReference type="NCBI Taxonomy" id="2044854"/>
    <lineage>
        <taxon>Bacteria</taxon>
        <taxon>Pseudomonadati</taxon>
        <taxon>Pseudomonadota</taxon>
        <taxon>Gammaproteobacteria</taxon>
        <taxon>Alteromonadales</taxon>
        <taxon>Pseudoalteromonadaceae</taxon>
        <taxon>Psychrosphaera</taxon>
    </lineage>
</organism>
<dbReference type="PIRSF" id="PIRSF028301">
    <property type="entry name" value="UCP028301"/>
    <property type="match status" value="1"/>
</dbReference>
<dbReference type="PANTHER" id="PTHR35850">
    <property type="entry name" value="CYTOPLASMIC PROTEIN-RELATED"/>
    <property type="match status" value="1"/>
</dbReference>
<sequence length="162" mass="17921">MSKSKGGSVAPKERVNISYKPAVGDATASIELPMKVLVLGDFTTKPDDRIMEDRDIINVNKNNFDEVMSSMDLSAEFTVPNHLTDDAEEFEIKLNPKNLKDLSPDQLVNSIPELKKVIELRTALKALKGPLGNVPSMRKSIQSMISDESIRGRLIQEINPDA</sequence>
<evidence type="ECO:0000313" key="2">
    <source>
        <dbReference type="Proteomes" id="UP001257914"/>
    </source>
</evidence>
<gene>
    <name evidence="1" type="primary">tssB</name>
    <name evidence="1" type="ORF">RT723_01305</name>
</gene>
<protein>
    <submittedName>
        <fullName evidence="1">Type VI secretion system contractile sheath small subunit</fullName>
    </submittedName>
</protein>
<dbReference type="PANTHER" id="PTHR35850:SF2">
    <property type="entry name" value="TYPE VI SECRETION SYSTEM CONTRACTILE SHEATH SMALL SUBUNIT"/>
    <property type="match status" value="1"/>
</dbReference>
<dbReference type="InterPro" id="IPR008312">
    <property type="entry name" value="T6SS_TssB1"/>
</dbReference>
<name>A0ABU3QX97_9GAMM</name>